<comment type="function">
    <text evidence="13">Initiates complex N-linked carbohydrate formation. Essential for the conversion of high-mannose to hybrid and complex N-glycans.</text>
</comment>
<comment type="similarity">
    <text evidence="3 13">Belongs to the glycosyltransferase 13 family.</text>
</comment>
<evidence type="ECO:0000256" key="9">
    <source>
        <dbReference type="ARBA" id="ARBA00022989"/>
    </source>
</evidence>
<dbReference type="GO" id="GO:0030145">
    <property type="term" value="F:manganese ion binding"/>
    <property type="evidence" value="ECO:0007669"/>
    <property type="project" value="UniProtKB-UniRule"/>
</dbReference>
<keyword evidence="10 13" id="KW-0333">Golgi apparatus</keyword>
<evidence type="ECO:0000256" key="8">
    <source>
        <dbReference type="ARBA" id="ARBA00022968"/>
    </source>
</evidence>
<evidence type="ECO:0000256" key="5">
    <source>
        <dbReference type="ARBA" id="ARBA00022679"/>
    </source>
</evidence>
<sequence>MAVSVDGLVGLRHAAHLLAQLGSLLAPHLPPQARWTWVFIKGGRTISETAVTTAHGTHRSHLHLPLSDMPLPAPHMYPGGNVVLEEIRWRYCSRRGVMGGLCDEHSPDPLPPPRTSRVTLQAALAGVPVVVTAGTRHQYLYHTLTTVLSANGIEQRNLLVVLGDALQSAAQLLLLLNVPHVTLPVEAGINSKLFQFYRNVFQLLADRFPDATYAIVLDEDVEVSPDFFSFMSQTLPLLKADPTLCCVNGHAAEGFLGLAHDNTRIFRGSAQVEWGYGITLDFVREALSVWETSGQNTLLYDFWLYMNVQKGRECIYPEVSRTRHFGMGVNTDSYLKEAGPLLMPLVREAPVTLHNVHRLQLDMWRMDLTHNISSAKVLQGNPCHASFLPFPPSSPSYVLYYKLDKAECCNDMPDPYQYGNTAKCLGLWWLSEQGHHRGVTIARFTWNSTLYLVGCPYSQYCHSRPAAIPLWDVEARTEDEFMEIENYASRGMNNVTIANEHATSDSLIVMLSGA</sequence>
<comment type="catalytic activity">
    <reaction evidence="13">
        <text>N(4)-(alpha-D-Man-(1-&gt;3)-[alpha-D-Man-(1-&gt;3)-[alpha-D-Man-(1-&gt;6)]-alpha-D-Man-(1-&gt;6)]-beta-D-Man-(1-&gt;4)-beta-D-GlcNAc-(1-&gt;4)-beta-D-GlcNAc)-L-asparaginyl-[protein] (N-glucan mannose isomer 5A1,2) + UDP-N-acetyl-alpha-D-glucosamine = N(4)-{beta-D-GlcNAc-(1-&gt;2)-alpha-D-Man-(1-&gt;3)-[alpha-D-Man-(1-&gt;3)-[alpha-D-Man-(1-&gt;6)]-alpha-D-Man-(1-&gt;6)]-beta-D-Man-(1-&gt;4)-beta-D-GlcNAc-(1-&gt;4)-beta-D-GlcNAc}-L-asparaginyl-[protein] + UDP + H(+)</text>
        <dbReference type="Rhea" id="RHEA:11456"/>
        <dbReference type="Rhea" id="RHEA-COMP:14367"/>
        <dbReference type="Rhea" id="RHEA-COMP:14368"/>
        <dbReference type="ChEBI" id="CHEBI:15378"/>
        <dbReference type="ChEBI" id="CHEBI:57705"/>
        <dbReference type="ChEBI" id="CHEBI:58223"/>
        <dbReference type="ChEBI" id="CHEBI:59087"/>
        <dbReference type="ChEBI" id="CHEBI:60625"/>
        <dbReference type="EC" id="2.4.1.101"/>
    </reaction>
</comment>
<proteinExistence type="inferred from homology"/>
<keyword evidence="7 13" id="KW-0479">Metal-binding</keyword>
<keyword evidence="6" id="KW-0812">Transmembrane</keyword>
<dbReference type="UniPathway" id="UPA00378"/>
<keyword evidence="9" id="KW-1133">Transmembrane helix</keyword>
<protein>
    <recommendedName>
        <fullName evidence="13">Alpha-1,3-mannosyl-glycoprotein 2-beta-N-acetylglucosaminyltransferase</fullName>
        <shortName evidence="13">GNT-I</shortName>
        <shortName evidence="13">GlcNAc-T I</shortName>
        <ecNumber evidence="13">2.4.1.101</ecNumber>
    </recommendedName>
    <alternativeName>
        <fullName evidence="13">N-glycosyl-oligosaccharide-glycoprotein N-acetylglucosaminyltransferase I</fullName>
    </alternativeName>
</protein>
<keyword evidence="12 13" id="KW-0464">Manganese</keyword>
<keyword evidence="11" id="KW-0472">Membrane</keyword>
<dbReference type="PANTHER" id="PTHR46396">
    <property type="entry name" value="PROTEIN O-LINKED-MANNOSE BETA-1,2-N-ACETYLGLUCOSAMINYLTRANSFERASE 1"/>
    <property type="match status" value="1"/>
</dbReference>
<dbReference type="SUPFAM" id="SSF53448">
    <property type="entry name" value="Nucleotide-diphospho-sugar transferases"/>
    <property type="match status" value="1"/>
</dbReference>
<dbReference type="GO" id="GO:0016266">
    <property type="term" value="P:protein O-linked glycosylation via N-acetyl-galactosamine"/>
    <property type="evidence" value="ECO:0007669"/>
    <property type="project" value="TreeGrafter"/>
</dbReference>
<dbReference type="GO" id="GO:0047223">
    <property type="term" value="F:beta-1,3-galactosyl-O-glycosyl-glycoprotein beta-1,3-N-acetylglucosaminyltransferase activity"/>
    <property type="evidence" value="ECO:0007669"/>
    <property type="project" value="TreeGrafter"/>
</dbReference>
<keyword evidence="5" id="KW-0808">Transferase</keyword>
<dbReference type="GO" id="GO:0000139">
    <property type="term" value="C:Golgi membrane"/>
    <property type="evidence" value="ECO:0007669"/>
    <property type="project" value="UniProtKB-SubCell"/>
</dbReference>
<dbReference type="EMBL" id="GDRN01110117">
    <property type="protein sequence ID" value="JAI56966.1"/>
    <property type="molecule type" value="Transcribed_RNA"/>
</dbReference>
<keyword evidence="4 13" id="KW-0328">Glycosyltransferase</keyword>
<dbReference type="InterPro" id="IPR052463">
    <property type="entry name" value="O-linked_mannose_GnT"/>
</dbReference>
<dbReference type="AlphaFoldDB" id="A0A0P4VVV7"/>
<comment type="cofactor">
    <cofactor evidence="13">
        <name>Mn(2+)</name>
        <dbReference type="ChEBI" id="CHEBI:29035"/>
    </cofactor>
    <text evidence="13">The cofactor is mostly bound to the substrate.</text>
</comment>
<evidence type="ECO:0000256" key="13">
    <source>
        <dbReference type="RuleBase" id="RU368119"/>
    </source>
</evidence>
<evidence type="ECO:0000256" key="7">
    <source>
        <dbReference type="ARBA" id="ARBA00022723"/>
    </source>
</evidence>
<evidence type="ECO:0000256" key="1">
    <source>
        <dbReference type="ARBA" id="ARBA00004323"/>
    </source>
</evidence>
<dbReference type="GO" id="GO:0003827">
    <property type="term" value="F:alpha-1,3-mannosylglycoprotein 2-beta-N-acetylglucosaminyltransferase activity"/>
    <property type="evidence" value="ECO:0007669"/>
    <property type="project" value="UniProtKB-UniRule"/>
</dbReference>
<accession>A0A0P4VVV7</accession>
<dbReference type="EC" id="2.4.1.101" evidence="13"/>
<keyword evidence="8 13" id="KW-0735">Signal-anchor</keyword>
<evidence type="ECO:0000313" key="14">
    <source>
        <dbReference type="EMBL" id="JAI56966.1"/>
    </source>
</evidence>
<reference evidence="14" key="1">
    <citation type="submission" date="2015-09" db="EMBL/GenBank/DDBJ databases">
        <title>Scylla olivacea transcriptome.</title>
        <authorList>
            <person name="Ikhwanuddin M."/>
        </authorList>
    </citation>
    <scope>NUCLEOTIDE SEQUENCE</scope>
</reference>
<comment type="pathway">
    <text evidence="2 13">Protein modification; protein glycosylation.</text>
</comment>
<evidence type="ECO:0000256" key="4">
    <source>
        <dbReference type="ARBA" id="ARBA00022676"/>
    </source>
</evidence>
<evidence type="ECO:0000256" key="11">
    <source>
        <dbReference type="ARBA" id="ARBA00023136"/>
    </source>
</evidence>
<evidence type="ECO:0000256" key="6">
    <source>
        <dbReference type="ARBA" id="ARBA00022692"/>
    </source>
</evidence>
<dbReference type="InterPro" id="IPR029044">
    <property type="entry name" value="Nucleotide-diphossugar_trans"/>
</dbReference>
<dbReference type="InterPro" id="IPR004139">
    <property type="entry name" value="Glyco_trans_13"/>
</dbReference>
<organism evidence="14">
    <name type="scientific">Scylla olivacea</name>
    <name type="common">Orange mud crab</name>
    <name type="synonym">Cancer olivacea</name>
    <dbReference type="NCBI Taxonomy" id="85551"/>
    <lineage>
        <taxon>Eukaryota</taxon>
        <taxon>Metazoa</taxon>
        <taxon>Ecdysozoa</taxon>
        <taxon>Arthropoda</taxon>
        <taxon>Crustacea</taxon>
        <taxon>Multicrustacea</taxon>
        <taxon>Malacostraca</taxon>
        <taxon>Eumalacostraca</taxon>
        <taxon>Eucarida</taxon>
        <taxon>Decapoda</taxon>
        <taxon>Pleocyemata</taxon>
        <taxon>Brachyura</taxon>
        <taxon>Eubrachyura</taxon>
        <taxon>Portunoidea</taxon>
        <taxon>Portunidae</taxon>
        <taxon>Portuninae</taxon>
        <taxon>Scylla</taxon>
    </lineage>
</organism>
<dbReference type="Pfam" id="PF03071">
    <property type="entry name" value="GNT-I"/>
    <property type="match status" value="1"/>
</dbReference>
<comment type="subcellular location">
    <subcellularLocation>
        <location evidence="1 13">Golgi apparatus membrane</location>
        <topology evidence="1 13">Single-pass type II membrane protein</topology>
    </subcellularLocation>
</comment>
<evidence type="ECO:0000256" key="12">
    <source>
        <dbReference type="ARBA" id="ARBA00023211"/>
    </source>
</evidence>
<dbReference type="Gene3D" id="3.90.550.10">
    <property type="entry name" value="Spore Coat Polysaccharide Biosynthesis Protein SpsA, Chain A"/>
    <property type="match status" value="1"/>
</dbReference>
<evidence type="ECO:0000256" key="2">
    <source>
        <dbReference type="ARBA" id="ARBA00004922"/>
    </source>
</evidence>
<name>A0A0P4VVV7_SCYOL</name>
<dbReference type="PANTHER" id="PTHR46396:SF2">
    <property type="entry name" value="ILEI_PANDER DOMAIN-CONTAINING PROTEIN"/>
    <property type="match status" value="1"/>
</dbReference>
<evidence type="ECO:0000256" key="10">
    <source>
        <dbReference type="ARBA" id="ARBA00023034"/>
    </source>
</evidence>
<evidence type="ECO:0000256" key="3">
    <source>
        <dbReference type="ARBA" id="ARBA00006492"/>
    </source>
</evidence>